<organism evidence="2 3">
    <name type="scientific">Clostridium beijerinckii</name>
    <name type="common">Clostridium MP</name>
    <dbReference type="NCBI Taxonomy" id="1520"/>
    <lineage>
        <taxon>Bacteria</taxon>
        <taxon>Bacillati</taxon>
        <taxon>Bacillota</taxon>
        <taxon>Clostridia</taxon>
        <taxon>Eubacteriales</taxon>
        <taxon>Clostridiaceae</taxon>
        <taxon>Clostridium</taxon>
    </lineage>
</organism>
<feature type="domain" description="TIR" evidence="1">
    <location>
        <begin position="16"/>
        <end position="115"/>
    </location>
</feature>
<dbReference type="InterPro" id="IPR035897">
    <property type="entry name" value="Toll_tir_struct_dom_sf"/>
</dbReference>
<dbReference type="Pfam" id="PF13676">
    <property type="entry name" value="TIR_2"/>
    <property type="match status" value="1"/>
</dbReference>
<dbReference type="AlphaFoldDB" id="A0AAW3WG07"/>
<reference evidence="2" key="1">
    <citation type="submission" date="2020-04" db="EMBL/GenBank/DDBJ databases">
        <authorList>
            <person name="Brown S."/>
        </authorList>
    </citation>
    <scope>NUCLEOTIDE SEQUENCE</scope>
    <source>
        <strain evidence="2">DJ015</strain>
    </source>
</reference>
<comment type="caution">
    <text evidence="2">The sequence shown here is derived from an EMBL/GenBank/DDBJ whole genome shotgun (WGS) entry which is preliminary data.</text>
</comment>
<dbReference type="GO" id="GO:0007165">
    <property type="term" value="P:signal transduction"/>
    <property type="evidence" value="ECO:0007669"/>
    <property type="project" value="InterPro"/>
</dbReference>
<protein>
    <submittedName>
        <fullName evidence="2">TIR domain-containing protein</fullName>
    </submittedName>
</protein>
<proteinExistence type="predicted"/>
<sequence length="358" mass="43202">MFKILNFLRNRKHTISISYGDAKKFEADQIYHFFKDNDVELIKDDISVKYSESYEGFMEKVSNSNHIIMILSQEFFHSRHCMYEAILSIAREDYDKRIIPIVTIKEDIESAAVRQRLLVYWKDKLSELQSFYNKNKEEHQMGEIYKEIDLYNNIINNLDNILKKLGMIKGYNLYESNMELNKVCNNIYYQIFKKEPRVKELRKVEQFIRNNEYEVFNISNDVLRMQMTLFIEDLKKSSSLEISLYPEYPYGEKEYSYIRHKITEGYFGPSLYLTIYDINNREIVLGINDIQSVEVNNSFFSDGHFKYYITIVDREKRKVYEEQMMLPEKIRDNEIILKGYELNYRVILKYIEKNAFEY</sequence>
<dbReference type="GeneID" id="66345219"/>
<evidence type="ECO:0000313" key="3">
    <source>
        <dbReference type="Proteomes" id="UP001194098"/>
    </source>
</evidence>
<dbReference type="Gene3D" id="3.40.50.10140">
    <property type="entry name" value="Toll/interleukin-1 receptor homology (TIR) domain"/>
    <property type="match status" value="1"/>
</dbReference>
<gene>
    <name evidence="2" type="ORF">HGI39_23565</name>
</gene>
<evidence type="ECO:0000259" key="1">
    <source>
        <dbReference type="Pfam" id="PF13676"/>
    </source>
</evidence>
<dbReference type="EMBL" id="JABAGV010000106">
    <property type="protein sequence ID" value="MBC2477617.1"/>
    <property type="molecule type" value="Genomic_DNA"/>
</dbReference>
<dbReference type="InterPro" id="IPR000157">
    <property type="entry name" value="TIR_dom"/>
</dbReference>
<reference evidence="2" key="2">
    <citation type="journal article" date="2022" name="Nat. Biotechnol.">
        <title>Carbon-negative production of acetone and isopropanol by gas fermentation at industrial pilot scale.</title>
        <authorList>
            <person name="Liew F.E."/>
            <person name="Nogle R."/>
            <person name="Abdalla T."/>
            <person name="Rasor B.J."/>
            <person name="Canter C."/>
            <person name="Jensen R.O."/>
            <person name="Wang L."/>
            <person name="Strutz J."/>
            <person name="Chirania P."/>
            <person name="De Tissera S."/>
            <person name="Mueller A.P."/>
            <person name="Ruan Z."/>
            <person name="Gao A."/>
            <person name="Tran L."/>
            <person name="Engle N.L."/>
            <person name="Bromley J.C."/>
            <person name="Daniell J."/>
            <person name="Conrado R."/>
            <person name="Tschaplinski T.J."/>
            <person name="Giannone R.J."/>
            <person name="Hettich R.L."/>
            <person name="Karim A.S."/>
            <person name="Simpson S.D."/>
            <person name="Brown S.D."/>
            <person name="Leang C."/>
            <person name="Jewett M.C."/>
            <person name="Kopke M."/>
        </authorList>
    </citation>
    <scope>NUCLEOTIDE SEQUENCE</scope>
    <source>
        <strain evidence="2">DJ015</strain>
    </source>
</reference>
<dbReference type="RefSeq" id="WP_077868859.1">
    <property type="nucleotide sequence ID" value="NZ_BKAK01000026.1"/>
</dbReference>
<dbReference type="Proteomes" id="UP001194098">
    <property type="component" value="Unassembled WGS sequence"/>
</dbReference>
<name>A0AAW3WG07_CLOBE</name>
<dbReference type="SUPFAM" id="SSF52200">
    <property type="entry name" value="Toll/Interleukin receptor TIR domain"/>
    <property type="match status" value="1"/>
</dbReference>
<evidence type="ECO:0000313" key="2">
    <source>
        <dbReference type="EMBL" id="MBC2477617.1"/>
    </source>
</evidence>
<accession>A0AAW3WG07</accession>